<gene>
    <name evidence="1" type="ORF">g.1669</name>
</gene>
<proteinExistence type="predicted"/>
<organism evidence="1">
    <name type="scientific">Clastoptera arizonana</name>
    <name type="common">Arizona spittle bug</name>
    <dbReference type="NCBI Taxonomy" id="38151"/>
    <lineage>
        <taxon>Eukaryota</taxon>
        <taxon>Metazoa</taxon>
        <taxon>Ecdysozoa</taxon>
        <taxon>Arthropoda</taxon>
        <taxon>Hexapoda</taxon>
        <taxon>Insecta</taxon>
        <taxon>Pterygota</taxon>
        <taxon>Neoptera</taxon>
        <taxon>Paraneoptera</taxon>
        <taxon>Hemiptera</taxon>
        <taxon>Auchenorrhyncha</taxon>
        <taxon>Cercopoidea</taxon>
        <taxon>Clastopteridae</taxon>
        <taxon>Clastoptera</taxon>
    </lineage>
</organism>
<protein>
    <submittedName>
        <fullName evidence="1">Uncharacterized protein</fullName>
    </submittedName>
</protein>
<dbReference type="EMBL" id="GEDC01023876">
    <property type="protein sequence ID" value="JAS13422.1"/>
    <property type="molecule type" value="Transcribed_RNA"/>
</dbReference>
<accession>A0A1B6CJ44</accession>
<dbReference type="AlphaFoldDB" id="A0A1B6CJ44"/>
<reference evidence="1" key="1">
    <citation type="submission" date="2015-12" db="EMBL/GenBank/DDBJ databases">
        <title>De novo transcriptome assembly of four potential Pierce s Disease insect vectors from Arizona vineyards.</title>
        <authorList>
            <person name="Tassone E.E."/>
        </authorList>
    </citation>
    <scope>NUCLEOTIDE SEQUENCE</scope>
</reference>
<name>A0A1B6CJ44_9HEMI</name>
<sequence length="133" mass="15514">MQSDLGNFNAHLECVKSKLFKITTMGIYVGNLQILDEGNFLHRVIWQRGAKISTICESCIKFKTKNYHIRRCTVVFDVYFLSTRSTKEAEQQRQYRLSVSGEFNLNPDTDIHNNQEDFLCNRLKKVGSLTFLR</sequence>
<evidence type="ECO:0000313" key="1">
    <source>
        <dbReference type="EMBL" id="JAS13422.1"/>
    </source>
</evidence>